<keyword evidence="3" id="KW-0378">Hydrolase</keyword>
<keyword evidence="5" id="KW-1133">Transmembrane helix</keyword>
<evidence type="ECO:0000256" key="4">
    <source>
        <dbReference type="ARBA" id="ARBA00022825"/>
    </source>
</evidence>
<evidence type="ECO:0000256" key="5">
    <source>
        <dbReference type="SAM" id="Phobius"/>
    </source>
</evidence>
<name>A0A6L3T1X4_9HYPH</name>
<comment type="similarity">
    <text evidence="1">Belongs to the peptidase S49 family.</text>
</comment>
<keyword evidence="5" id="KW-0812">Transmembrane</keyword>
<dbReference type="OrthoDB" id="9764363at2"/>
<dbReference type="InterPro" id="IPR029045">
    <property type="entry name" value="ClpP/crotonase-like_dom_sf"/>
</dbReference>
<feature type="transmembrane region" description="Helical" evidence="5">
    <location>
        <begin position="20"/>
        <end position="38"/>
    </location>
</feature>
<dbReference type="GO" id="GO:0008236">
    <property type="term" value="F:serine-type peptidase activity"/>
    <property type="evidence" value="ECO:0007669"/>
    <property type="project" value="UniProtKB-KW"/>
</dbReference>
<keyword evidence="4" id="KW-0720">Serine protease</keyword>
<organism evidence="7 8">
    <name type="scientific">Methylobacterium soli</name>
    <dbReference type="NCBI Taxonomy" id="553447"/>
    <lineage>
        <taxon>Bacteria</taxon>
        <taxon>Pseudomonadati</taxon>
        <taxon>Pseudomonadota</taxon>
        <taxon>Alphaproteobacteria</taxon>
        <taxon>Hyphomicrobiales</taxon>
        <taxon>Methylobacteriaceae</taxon>
        <taxon>Methylobacterium</taxon>
    </lineage>
</organism>
<evidence type="ECO:0000313" key="7">
    <source>
        <dbReference type="EMBL" id="KAB1080668.1"/>
    </source>
</evidence>
<protein>
    <submittedName>
        <fullName evidence="7">Signal peptide peptidase SppA</fullName>
    </submittedName>
</protein>
<dbReference type="Gene3D" id="6.20.330.10">
    <property type="match status" value="1"/>
</dbReference>
<dbReference type="CDD" id="cd07023">
    <property type="entry name" value="S49_Sppa_N_C"/>
    <property type="match status" value="1"/>
</dbReference>
<dbReference type="RefSeq" id="WP_150998053.1">
    <property type="nucleotide sequence ID" value="NZ_BPQY01000175.1"/>
</dbReference>
<evidence type="ECO:0000313" key="8">
    <source>
        <dbReference type="Proteomes" id="UP000474159"/>
    </source>
</evidence>
<dbReference type="GO" id="GO:0006508">
    <property type="term" value="P:proteolysis"/>
    <property type="evidence" value="ECO:0007669"/>
    <property type="project" value="UniProtKB-KW"/>
</dbReference>
<dbReference type="Pfam" id="PF01343">
    <property type="entry name" value="Peptidase_S49"/>
    <property type="match status" value="1"/>
</dbReference>
<comment type="caution">
    <text evidence="7">The sequence shown here is derived from an EMBL/GenBank/DDBJ whole genome shotgun (WGS) entry which is preliminary data.</text>
</comment>
<dbReference type="InterPro" id="IPR002142">
    <property type="entry name" value="Peptidase_S49"/>
</dbReference>
<keyword evidence="5" id="KW-0472">Membrane</keyword>
<dbReference type="AlphaFoldDB" id="A0A6L3T1X4"/>
<evidence type="ECO:0000256" key="1">
    <source>
        <dbReference type="ARBA" id="ARBA00008683"/>
    </source>
</evidence>
<keyword evidence="2" id="KW-0645">Protease</keyword>
<dbReference type="Gene3D" id="3.90.226.10">
    <property type="entry name" value="2-enoyl-CoA Hydratase, Chain A, domain 1"/>
    <property type="match status" value="1"/>
</dbReference>
<dbReference type="PANTHER" id="PTHR42987">
    <property type="entry name" value="PEPTIDASE S49"/>
    <property type="match status" value="1"/>
</dbReference>
<dbReference type="Proteomes" id="UP000474159">
    <property type="component" value="Unassembled WGS sequence"/>
</dbReference>
<dbReference type="InterPro" id="IPR004635">
    <property type="entry name" value="Pept_S49_SppA"/>
</dbReference>
<dbReference type="NCBIfam" id="TIGR00706">
    <property type="entry name" value="SppA_dom"/>
    <property type="match status" value="1"/>
</dbReference>
<gene>
    <name evidence="7" type="primary">sppA</name>
    <name evidence="7" type="ORF">F6X53_05700</name>
</gene>
<proteinExistence type="inferred from homology"/>
<dbReference type="SUPFAM" id="SSF52096">
    <property type="entry name" value="ClpP/crotonase"/>
    <property type="match status" value="1"/>
</dbReference>
<reference evidence="7 8" key="1">
    <citation type="submission" date="2019-09" db="EMBL/GenBank/DDBJ databases">
        <title>YIM 48816 draft genome.</title>
        <authorList>
            <person name="Jiang L."/>
        </authorList>
    </citation>
    <scope>NUCLEOTIDE SEQUENCE [LARGE SCALE GENOMIC DNA]</scope>
    <source>
        <strain evidence="7 8">YIM 48816</strain>
    </source>
</reference>
<dbReference type="PANTHER" id="PTHR42987:SF6">
    <property type="entry name" value="PROTEINASE IV"/>
    <property type="match status" value="1"/>
</dbReference>
<dbReference type="InterPro" id="IPR047272">
    <property type="entry name" value="S49_SppA_C"/>
</dbReference>
<evidence type="ECO:0000256" key="3">
    <source>
        <dbReference type="ARBA" id="ARBA00022801"/>
    </source>
</evidence>
<sequence>MAADAELLIDRRRLRRKLSLWRVLGIGGLVVAAGAVGLRVRAGTEGPLFGAVQPQIARISIGGFIAGSESTAKLMKQVGESAAVQGVVVSINSPGGTTTGSEELFRNLRSLAEKKPIVAFVDGTAASGAYITAIAADHIVARETSLVGSIGVLFQYPDVSGLLDKVGVKVESVKSSPLKAEPSGFTPTSPEARAALAAVVGDTYGWFKGLVADRRKLDDKQLAAVSDGRVFSGRQSVPLRLVDELGSERQAVAWLENERKVAKNLPVRDWKPTSGGGFKLWSALGLGADLLGLDGLGGTLRTLGAETSEIARGGMLALWRPSPATPAP</sequence>
<evidence type="ECO:0000256" key="2">
    <source>
        <dbReference type="ARBA" id="ARBA00022670"/>
    </source>
</evidence>
<dbReference type="EMBL" id="VZZK01000004">
    <property type="protein sequence ID" value="KAB1080668.1"/>
    <property type="molecule type" value="Genomic_DNA"/>
</dbReference>
<accession>A0A6L3T1X4</accession>
<evidence type="ECO:0000259" key="6">
    <source>
        <dbReference type="Pfam" id="PF01343"/>
    </source>
</evidence>
<keyword evidence="8" id="KW-1185">Reference proteome</keyword>
<feature type="domain" description="Peptidase S49" evidence="6">
    <location>
        <begin position="111"/>
        <end position="261"/>
    </location>
</feature>